<dbReference type="Pfam" id="PF07690">
    <property type="entry name" value="MFS_1"/>
    <property type="match status" value="1"/>
</dbReference>
<sequence length="621" mass="67822">MASSSFQDHDVNERTRLLQEPIQSCTSEIYYEGEATKATNKDEGEVGNTVTESLFHTEAILSGCSIGPESQKHTMFNGSHTYITRSRKSSIVVSQERAQSAHSDQVNIDPRFLGKISMKQFWLIFGVILTSYFVACFDSTIMVSSHPVITSYFKSSNSASWLSTAFLLTSTSFQPIFGSLSDTIGRKRPFIFSLAVLLVGTIWCALAQNMGSFIFARAFCGLGAGGLVTMSSIVTSDLVPVEIRGIYQSYINLVFGVGSTSGAALGGWIADSLGWRWEFGIQVPTLVICLIVALINLPSHLGLAEGVEKKSLLEAIRIFDYQGSILLTTSTTFLILGLNLGGNIYPWTHPFVIVSLIIFAIIFPIFVYVEASIPNPIMPPSIFLKNPRAGIIFASFLISVISNAVTFNVPIFFQAVMLESATSSGLCLLIPSIAACIAGVLAGFLITWTKRLKIFLLIGACMLLIGCLILSFLNRGWPNWIYQVLLVPNSVGQGLGYPTTFLSILTVSSQSEQAVVTSTLILWRSLGTVFGVSLSSLILQNMLRIFLNQNVIGPERNTVIDAVRKSVAAIYDLKPLYQEQVRDSYAAALRSTFVGTLILSVAFITVSIFVRIPRLNETQKS</sequence>
<feature type="transmembrane region" description="Helical" evidence="5">
    <location>
        <begin position="325"/>
        <end position="345"/>
    </location>
</feature>
<evidence type="ECO:0000313" key="7">
    <source>
        <dbReference type="EMBL" id="RKF62991.1"/>
    </source>
</evidence>
<dbReference type="CDD" id="cd17502">
    <property type="entry name" value="MFS_Azr1_MDR_like"/>
    <property type="match status" value="1"/>
</dbReference>
<dbReference type="PANTHER" id="PTHR23501:SF67">
    <property type="entry name" value="MFS MULTIDRUG EFFLUX TRANSPORTER (EUROFUNG)"/>
    <property type="match status" value="1"/>
</dbReference>
<feature type="domain" description="Major facilitator superfamily (MFS) profile" evidence="6">
    <location>
        <begin position="124"/>
        <end position="619"/>
    </location>
</feature>
<evidence type="ECO:0000256" key="5">
    <source>
        <dbReference type="SAM" id="Phobius"/>
    </source>
</evidence>
<comment type="caution">
    <text evidence="7">The sequence shown here is derived from an EMBL/GenBank/DDBJ whole genome shotgun (WGS) entry which is preliminary data.</text>
</comment>
<feature type="transmembrane region" description="Helical" evidence="5">
    <location>
        <begin position="190"/>
        <end position="208"/>
    </location>
</feature>
<protein>
    <submittedName>
        <fullName evidence="7">Putative transporter</fullName>
    </submittedName>
</protein>
<keyword evidence="2 5" id="KW-0812">Transmembrane</keyword>
<feature type="transmembrane region" description="Helical" evidence="5">
    <location>
        <begin position="592"/>
        <end position="612"/>
    </location>
</feature>
<feature type="transmembrane region" description="Helical" evidence="5">
    <location>
        <begin position="351"/>
        <end position="369"/>
    </location>
</feature>
<evidence type="ECO:0000259" key="6">
    <source>
        <dbReference type="PROSITE" id="PS50850"/>
    </source>
</evidence>
<feature type="transmembrane region" description="Helical" evidence="5">
    <location>
        <begin position="521"/>
        <end position="539"/>
    </location>
</feature>
<dbReference type="Gene3D" id="1.20.1250.20">
    <property type="entry name" value="MFS general substrate transporter like domains"/>
    <property type="match status" value="1"/>
</dbReference>
<evidence type="ECO:0000256" key="3">
    <source>
        <dbReference type="ARBA" id="ARBA00022989"/>
    </source>
</evidence>
<keyword evidence="3 5" id="KW-1133">Transmembrane helix</keyword>
<dbReference type="PANTHER" id="PTHR23501">
    <property type="entry name" value="MAJOR FACILITATOR SUPERFAMILY"/>
    <property type="match status" value="1"/>
</dbReference>
<feature type="transmembrane region" description="Helical" evidence="5">
    <location>
        <begin position="281"/>
        <end position="304"/>
    </location>
</feature>
<dbReference type="GO" id="GO:0000329">
    <property type="term" value="C:fungal-type vacuole membrane"/>
    <property type="evidence" value="ECO:0007669"/>
    <property type="project" value="TreeGrafter"/>
</dbReference>
<dbReference type="GO" id="GO:0015174">
    <property type="term" value="F:basic amino acid transmembrane transporter activity"/>
    <property type="evidence" value="ECO:0007669"/>
    <property type="project" value="TreeGrafter"/>
</dbReference>
<evidence type="ECO:0000313" key="8">
    <source>
        <dbReference type="Proteomes" id="UP000285405"/>
    </source>
</evidence>
<proteinExistence type="predicted"/>
<dbReference type="PROSITE" id="PS50850">
    <property type="entry name" value="MFS"/>
    <property type="match status" value="1"/>
</dbReference>
<feature type="transmembrane region" description="Helical" evidence="5">
    <location>
        <begin position="250"/>
        <end position="269"/>
    </location>
</feature>
<dbReference type="Gene3D" id="1.20.1720.10">
    <property type="entry name" value="Multidrug resistance protein D"/>
    <property type="match status" value="1"/>
</dbReference>
<dbReference type="EMBL" id="MCBR01014272">
    <property type="protein sequence ID" value="RKF62991.1"/>
    <property type="molecule type" value="Genomic_DNA"/>
</dbReference>
<dbReference type="Proteomes" id="UP000285405">
    <property type="component" value="Unassembled WGS sequence"/>
</dbReference>
<dbReference type="InterPro" id="IPR036259">
    <property type="entry name" value="MFS_trans_sf"/>
</dbReference>
<feature type="transmembrane region" description="Helical" evidence="5">
    <location>
        <begin position="214"/>
        <end position="238"/>
    </location>
</feature>
<reference evidence="7 8" key="1">
    <citation type="journal article" date="2018" name="BMC Genomics">
        <title>Comparative genome analyses reveal sequence features reflecting distinct modes of host-adaptation between dicot and monocot powdery mildew.</title>
        <authorList>
            <person name="Wu Y."/>
            <person name="Ma X."/>
            <person name="Pan Z."/>
            <person name="Kale S.D."/>
            <person name="Song Y."/>
            <person name="King H."/>
            <person name="Zhang Q."/>
            <person name="Presley C."/>
            <person name="Deng X."/>
            <person name="Wei C.I."/>
            <person name="Xiao S."/>
        </authorList>
    </citation>
    <scope>NUCLEOTIDE SEQUENCE [LARGE SCALE GENOMIC DNA]</scope>
    <source>
        <strain evidence="7">UCSC1</strain>
    </source>
</reference>
<dbReference type="InterPro" id="IPR011701">
    <property type="entry name" value="MFS"/>
</dbReference>
<feature type="transmembrane region" description="Helical" evidence="5">
    <location>
        <begin position="454"/>
        <end position="473"/>
    </location>
</feature>
<feature type="transmembrane region" description="Helical" evidence="5">
    <location>
        <begin position="121"/>
        <end position="141"/>
    </location>
</feature>
<dbReference type="AlphaFoldDB" id="A0A420HZZ9"/>
<accession>A0A420HZZ9</accession>
<feature type="transmembrane region" description="Helical" evidence="5">
    <location>
        <begin position="428"/>
        <end position="447"/>
    </location>
</feature>
<dbReference type="SUPFAM" id="SSF103473">
    <property type="entry name" value="MFS general substrate transporter"/>
    <property type="match status" value="2"/>
</dbReference>
<organism evidence="7 8">
    <name type="scientific">Golovinomyces cichoracearum</name>
    <dbReference type="NCBI Taxonomy" id="62708"/>
    <lineage>
        <taxon>Eukaryota</taxon>
        <taxon>Fungi</taxon>
        <taxon>Dikarya</taxon>
        <taxon>Ascomycota</taxon>
        <taxon>Pezizomycotina</taxon>
        <taxon>Leotiomycetes</taxon>
        <taxon>Erysiphales</taxon>
        <taxon>Erysiphaceae</taxon>
        <taxon>Golovinomyces</taxon>
    </lineage>
</organism>
<comment type="subcellular location">
    <subcellularLocation>
        <location evidence="1">Membrane</location>
        <topology evidence="1">Multi-pass membrane protein</topology>
    </subcellularLocation>
</comment>
<keyword evidence="4 5" id="KW-0472">Membrane</keyword>
<name>A0A420HZZ9_9PEZI</name>
<feature type="transmembrane region" description="Helical" evidence="5">
    <location>
        <begin position="161"/>
        <end position="178"/>
    </location>
</feature>
<gene>
    <name evidence="7" type="ORF">GcC1_142012</name>
</gene>
<evidence type="ECO:0000256" key="4">
    <source>
        <dbReference type="ARBA" id="ARBA00023136"/>
    </source>
</evidence>
<feature type="transmembrane region" description="Helical" evidence="5">
    <location>
        <begin position="390"/>
        <end position="416"/>
    </location>
</feature>
<evidence type="ECO:0000256" key="2">
    <source>
        <dbReference type="ARBA" id="ARBA00022692"/>
    </source>
</evidence>
<evidence type="ECO:0000256" key="1">
    <source>
        <dbReference type="ARBA" id="ARBA00004141"/>
    </source>
</evidence>
<dbReference type="OrthoDB" id="419537at2759"/>
<dbReference type="InterPro" id="IPR020846">
    <property type="entry name" value="MFS_dom"/>
</dbReference>